<dbReference type="InterPro" id="IPR051219">
    <property type="entry name" value="Heterochromatin_chromo-domain"/>
</dbReference>
<keyword evidence="2" id="KW-0539">Nucleus</keyword>
<dbReference type="GO" id="GO:0005634">
    <property type="term" value="C:nucleus"/>
    <property type="evidence" value="ECO:0007669"/>
    <property type="project" value="UniProtKB-SubCell"/>
</dbReference>
<keyword evidence="6" id="KW-1185">Reference proteome</keyword>
<dbReference type="InterPro" id="IPR023779">
    <property type="entry name" value="Chromodomain_CS"/>
</dbReference>
<sequence length="378" mass="43533">MQHQCFQTEWFTKIADKLESNDSEIECLGIYPASSRREEMLQVELNKVRDELAEYKRREMSAIATPKKKGILKKGPSSEYRPYVFDNFHPKHRRNKAEPTSSSTAARDSFDGQQNGNPNKTTLGSYCEGYFNNSFNNLQMSSPLLPPPIQRSKIWSSPKVPKFVASSADSSASSVTAFTTASSPSSALFHYYNNNKKPIQQQNYYHFNHHHRCVVGDGCSSAVAMVTSSKPCTKKGSEWQIGERIRCLHQAIEYEAKITYKWHNNGVTFYRIHYVGWNQKWDETVGETEAESRFRAWDSSPLPPGMFNVERLCGKRFQKRRWEYRVRWEGFDETEDTWEPEYKLITDGCEWAIDEYEEKNGGSSSSSSKFSNSNDVNN</sequence>
<dbReference type="PROSITE" id="PS50013">
    <property type="entry name" value="CHROMO_2"/>
    <property type="match status" value="1"/>
</dbReference>
<dbReference type="Pfam" id="PF00385">
    <property type="entry name" value="Chromo"/>
    <property type="match status" value="1"/>
</dbReference>
<feature type="region of interest" description="Disordered" evidence="3">
    <location>
        <begin position="358"/>
        <end position="378"/>
    </location>
</feature>
<proteinExistence type="predicted"/>
<evidence type="ECO:0000313" key="6">
    <source>
        <dbReference type="Proteomes" id="UP001620626"/>
    </source>
</evidence>
<evidence type="ECO:0000256" key="1">
    <source>
        <dbReference type="ARBA" id="ARBA00004123"/>
    </source>
</evidence>
<dbReference type="Gene3D" id="2.30.30.140">
    <property type="match status" value="1"/>
</dbReference>
<gene>
    <name evidence="5" type="ORF">niasHT_002600</name>
</gene>
<organism evidence="5 6">
    <name type="scientific">Heterodera trifolii</name>
    <dbReference type="NCBI Taxonomy" id="157864"/>
    <lineage>
        <taxon>Eukaryota</taxon>
        <taxon>Metazoa</taxon>
        <taxon>Ecdysozoa</taxon>
        <taxon>Nematoda</taxon>
        <taxon>Chromadorea</taxon>
        <taxon>Rhabditida</taxon>
        <taxon>Tylenchina</taxon>
        <taxon>Tylenchomorpha</taxon>
        <taxon>Tylenchoidea</taxon>
        <taxon>Heteroderidae</taxon>
        <taxon>Heteroderinae</taxon>
        <taxon>Heterodera</taxon>
    </lineage>
</organism>
<dbReference type="SMART" id="SM00298">
    <property type="entry name" value="CHROMO"/>
    <property type="match status" value="2"/>
</dbReference>
<accession>A0ABD2M1L8</accession>
<dbReference type="EMBL" id="JBICBT010000202">
    <property type="protein sequence ID" value="KAL3120972.1"/>
    <property type="molecule type" value="Genomic_DNA"/>
</dbReference>
<protein>
    <recommendedName>
        <fullName evidence="4">Chromo domain-containing protein</fullName>
    </recommendedName>
</protein>
<name>A0ABD2M1L8_9BILA</name>
<evidence type="ECO:0000259" key="4">
    <source>
        <dbReference type="PROSITE" id="PS50013"/>
    </source>
</evidence>
<comment type="caution">
    <text evidence="5">The sequence shown here is derived from an EMBL/GenBank/DDBJ whole genome shotgun (WGS) entry which is preliminary data.</text>
</comment>
<comment type="subcellular location">
    <subcellularLocation>
        <location evidence="1">Nucleus</location>
    </subcellularLocation>
</comment>
<feature type="compositionally biased region" description="Polar residues" evidence="3">
    <location>
        <begin position="98"/>
        <end position="123"/>
    </location>
</feature>
<dbReference type="InterPro" id="IPR016197">
    <property type="entry name" value="Chromo-like_dom_sf"/>
</dbReference>
<feature type="region of interest" description="Disordered" evidence="3">
    <location>
        <begin position="83"/>
        <end position="123"/>
    </location>
</feature>
<dbReference type="InterPro" id="IPR000953">
    <property type="entry name" value="Chromo/chromo_shadow_dom"/>
</dbReference>
<feature type="compositionally biased region" description="Low complexity" evidence="3">
    <location>
        <begin position="361"/>
        <end position="378"/>
    </location>
</feature>
<reference evidence="5 6" key="1">
    <citation type="submission" date="2024-10" db="EMBL/GenBank/DDBJ databases">
        <authorList>
            <person name="Kim D."/>
        </authorList>
    </citation>
    <scope>NUCLEOTIDE SEQUENCE [LARGE SCALE GENOMIC DNA]</scope>
    <source>
        <strain evidence="5">BH-2024</strain>
    </source>
</reference>
<dbReference type="PANTHER" id="PTHR22812">
    <property type="entry name" value="CHROMOBOX PROTEIN"/>
    <property type="match status" value="1"/>
</dbReference>
<dbReference type="AlphaFoldDB" id="A0ABD2M1L8"/>
<dbReference type="Proteomes" id="UP001620626">
    <property type="component" value="Unassembled WGS sequence"/>
</dbReference>
<dbReference type="SUPFAM" id="SSF54160">
    <property type="entry name" value="Chromo domain-like"/>
    <property type="match status" value="2"/>
</dbReference>
<evidence type="ECO:0000256" key="2">
    <source>
        <dbReference type="ARBA" id="ARBA00023242"/>
    </source>
</evidence>
<dbReference type="PROSITE" id="PS00598">
    <property type="entry name" value="CHROMO_1"/>
    <property type="match status" value="1"/>
</dbReference>
<evidence type="ECO:0000256" key="3">
    <source>
        <dbReference type="SAM" id="MobiDB-lite"/>
    </source>
</evidence>
<evidence type="ECO:0000313" key="5">
    <source>
        <dbReference type="EMBL" id="KAL3120972.1"/>
    </source>
</evidence>
<dbReference type="Gene3D" id="2.40.50.40">
    <property type="match status" value="1"/>
</dbReference>
<feature type="domain" description="Chromo" evidence="4">
    <location>
        <begin position="307"/>
        <end position="368"/>
    </location>
</feature>
<dbReference type="InterPro" id="IPR023780">
    <property type="entry name" value="Chromo_domain"/>
</dbReference>
<dbReference type="CDD" id="cd00024">
    <property type="entry name" value="CD_CSD"/>
    <property type="match status" value="1"/>
</dbReference>